<feature type="signal peptide" evidence="1">
    <location>
        <begin position="1"/>
        <end position="24"/>
    </location>
</feature>
<accession>A0A2P6TI95</accession>
<evidence type="ECO:0000313" key="3">
    <source>
        <dbReference type="Proteomes" id="UP000239899"/>
    </source>
</evidence>
<dbReference type="AlphaFoldDB" id="A0A2P6TI95"/>
<comment type="caution">
    <text evidence="2">The sequence shown here is derived from an EMBL/GenBank/DDBJ whole genome shotgun (WGS) entry which is preliminary data.</text>
</comment>
<dbReference type="Proteomes" id="UP000239899">
    <property type="component" value="Unassembled WGS sequence"/>
</dbReference>
<reference evidence="2 3" key="1">
    <citation type="journal article" date="2018" name="Plant J.">
        <title>Genome sequences of Chlorella sorokiniana UTEX 1602 and Micractinium conductrix SAG 241.80: implications to maltose excretion by a green alga.</title>
        <authorList>
            <person name="Arriola M.B."/>
            <person name="Velmurugan N."/>
            <person name="Zhang Y."/>
            <person name="Plunkett M.H."/>
            <person name="Hondzo H."/>
            <person name="Barney B.M."/>
        </authorList>
    </citation>
    <scope>NUCLEOTIDE SEQUENCE [LARGE SCALE GENOMIC DNA]</scope>
    <source>
        <strain evidence="3">UTEX 1602</strain>
    </source>
</reference>
<evidence type="ECO:0000256" key="1">
    <source>
        <dbReference type="SAM" id="SignalP"/>
    </source>
</evidence>
<keyword evidence="3" id="KW-1185">Reference proteome</keyword>
<dbReference type="PROSITE" id="PS51257">
    <property type="entry name" value="PROKAR_LIPOPROTEIN"/>
    <property type="match status" value="1"/>
</dbReference>
<keyword evidence="1" id="KW-0732">Signal</keyword>
<dbReference type="OrthoDB" id="510523at2759"/>
<sequence>MPCPARPGLLACALLLACLASVKAQGLSPPWWVTWDFFQAALRSDRCLNVSELAPLPRKTEFRFNITVCADAPEDKLVGLATFLTVRYDFGGQLFSSKVLDSRGKAVRPMMVKDGEQAMKLAGAALQGNHYFERTAVSSPLPCIDFYWVIFKPEIAQIWIDNLADLYGNINLLAADLFARVFRLEQFGVRATTLKFKDMASQPEGQPSAYV</sequence>
<organism evidence="2 3">
    <name type="scientific">Chlorella sorokiniana</name>
    <name type="common">Freshwater green alga</name>
    <dbReference type="NCBI Taxonomy" id="3076"/>
    <lineage>
        <taxon>Eukaryota</taxon>
        <taxon>Viridiplantae</taxon>
        <taxon>Chlorophyta</taxon>
        <taxon>core chlorophytes</taxon>
        <taxon>Trebouxiophyceae</taxon>
        <taxon>Chlorellales</taxon>
        <taxon>Chlorellaceae</taxon>
        <taxon>Chlorella clade</taxon>
        <taxon>Chlorella</taxon>
    </lineage>
</organism>
<proteinExistence type="predicted"/>
<feature type="chain" id="PRO_5015200498" evidence="1">
    <location>
        <begin position="25"/>
        <end position="211"/>
    </location>
</feature>
<gene>
    <name evidence="2" type="ORF">C2E21_7265</name>
</gene>
<evidence type="ECO:0000313" key="2">
    <source>
        <dbReference type="EMBL" id="PRW34013.1"/>
    </source>
</evidence>
<protein>
    <submittedName>
        <fullName evidence="2">Group-specific</fullName>
    </submittedName>
</protein>
<dbReference type="EMBL" id="LHPG02000015">
    <property type="protein sequence ID" value="PRW34013.1"/>
    <property type="molecule type" value="Genomic_DNA"/>
</dbReference>
<name>A0A2P6TI95_CHLSO</name>